<dbReference type="AlphaFoldDB" id="A0A161VTX4"/>
<proteinExistence type="predicted"/>
<dbReference type="GO" id="GO:0046854">
    <property type="term" value="P:phosphatidylinositol phosphate biosynthetic process"/>
    <property type="evidence" value="ECO:0007669"/>
    <property type="project" value="InterPro"/>
</dbReference>
<evidence type="ECO:0000256" key="3">
    <source>
        <dbReference type="PIRSR" id="PIRSR600760-2"/>
    </source>
</evidence>
<dbReference type="GO" id="GO:0000103">
    <property type="term" value="P:sulfate assimilation"/>
    <property type="evidence" value="ECO:0007669"/>
    <property type="project" value="TreeGrafter"/>
</dbReference>
<feature type="binding site" evidence="3">
    <location>
        <position position="95"/>
    </location>
    <ligand>
        <name>Mg(2+)</name>
        <dbReference type="ChEBI" id="CHEBI:18420"/>
        <label>1</label>
        <note>catalytic</note>
    </ligand>
</feature>
<dbReference type="Pfam" id="PF00459">
    <property type="entry name" value="Inositol_P"/>
    <property type="match status" value="1"/>
</dbReference>
<feature type="binding site" evidence="3">
    <location>
        <position position="93"/>
    </location>
    <ligand>
        <name>Mg(2+)</name>
        <dbReference type="ChEBI" id="CHEBI:18420"/>
        <label>2</label>
    </ligand>
</feature>
<comment type="caution">
    <text evidence="4">The sequence shown here is derived from an EMBL/GenBank/DDBJ whole genome shotgun (WGS) entry which is preliminary data.</text>
</comment>
<keyword evidence="3" id="KW-0479">Metal-binding</keyword>
<gene>
    <name evidence="4" type="ORF">A2T98_05810</name>
</gene>
<sequence>MQDLSEILAIAREISWGASDILRSYYHGTAKDPNLDIQYKQNEPVTVADVAVSQYILEKLQAALGNEDFAYISEETYQSQLSKESPEWVWIIDPLDGTRDFIEKTGEYAIHIALVKDKRPILAVVAVPETEKLYFATKGGGTFVETRNGFAPIQVSSGKPIEDLTVVASRSHRNESLDYLLQNFPCQNYKSVGSIGCKIVAIVEQQADVYVSLSGKSAPKDWDIAAPELILTEAGGQFTHFDGSLLTYNTDDINQWGGLMASNGEHHQLLSDTAEKLLTQFAG</sequence>
<keyword evidence="3" id="KW-0460">Magnesium</keyword>
<dbReference type="GO" id="GO:0050427">
    <property type="term" value="P:3'-phosphoadenosine 5'-phosphosulfate metabolic process"/>
    <property type="evidence" value="ECO:0007669"/>
    <property type="project" value="TreeGrafter"/>
</dbReference>
<evidence type="ECO:0000256" key="2">
    <source>
        <dbReference type="ARBA" id="ARBA00013106"/>
    </source>
</evidence>
<evidence type="ECO:0000256" key="1">
    <source>
        <dbReference type="ARBA" id="ARBA00001033"/>
    </source>
</evidence>
<comment type="cofactor">
    <cofactor evidence="3">
        <name>Mg(2+)</name>
        <dbReference type="ChEBI" id="CHEBI:18420"/>
    </cofactor>
</comment>
<feature type="binding site" evidence="3">
    <location>
        <position position="74"/>
    </location>
    <ligand>
        <name>Mg(2+)</name>
        <dbReference type="ChEBI" id="CHEBI:18420"/>
        <label>1</label>
        <note>catalytic</note>
    </ligand>
</feature>
<dbReference type="PANTHER" id="PTHR43028">
    <property type="entry name" value="3'(2'),5'-BISPHOSPHATE NUCLEOTIDASE 1"/>
    <property type="match status" value="1"/>
</dbReference>
<dbReference type="GO" id="GO:0052834">
    <property type="term" value="F:inositol monophosphate phosphatase activity"/>
    <property type="evidence" value="ECO:0007669"/>
    <property type="project" value="UniProtKB-EC"/>
</dbReference>
<dbReference type="SUPFAM" id="SSF56655">
    <property type="entry name" value="Carbohydrate phosphatase"/>
    <property type="match status" value="1"/>
</dbReference>
<dbReference type="EC" id="3.1.3.25" evidence="2"/>
<dbReference type="InterPro" id="IPR000760">
    <property type="entry name" value="Inositol_monophosphatase-like"/>
</dbReference>
<comment type="catalytic activity">
    <reaction evidence="1">
        <text>a myo-inositol phosphate + H2O = myo-inositol + phosphate</text>
        <dbReference type="Rhea" id="RHEA:24056"/>
        <dbReference type="ChEBI" id="CHEBI:15377"/>
        <dbReference type="ChEBI" id="CHEBI:17268"/>
        <dbReference type="ChEBI" id="CHEBI:43474"/>
        <dbReference type="ChEBI" id="CHEBI:84139"/>
        <dbReference type="EC" id="3.1.3.25"/>
    </reaction>
</comment>
<dbReference type="OrthoDB" id="9772456at2"/>
<reference evidence="4 5" key="1">
    <citation type="submission" date="2016-04" db="EMBL/GenBank/DDBJ databases">
        <title>Draft Genome Assembly of the Bloom-forming Cyanobacterium Nodularia spumigena Strain CENA596 in Shrimp Production Ponds.</title>
        <authorList>
            <person name="Popin R.V."/>
            <person name="Rigonato J."/>
            <person name="Abreu V.A."/>
            <person name="Andreote A.P."/>
            <person name="Silveira S.B."/>
            <person name="Odebrecht C."/>
            <person name="Fiore M.F."/>
        </authorList>
    </citation>
    <scope>NUCLEOTIDE SEQUENCE [LARGE SCALE GENOMIC DNA]</scope>
    <source>
        <strain evidence="4 5">CENA596</strain>
    </source>
</reference>
<dbReference type="GO" id="GO:0046872">
    <property type="term" value="F:metal ion binding"/>
    <property type="evidence" value="ECO:0007669"/>
    <property type="project" value="UniProtKB-KW"/>
</dbReference>
<dbReference type="PROSITE" id="PS00630">
    <property type="entry name" value="IMP_2"/>
    <property type="match status" value="1"/>
</dbReference>
<name>A0A161VTX4_NODSP</name>
<evidence type="ECO:0000313" key="4">
    <source>
        <dbReference type="EMBL" id="KZL50765.1"/>
    </source>
</evidence>
<protein>
    <recommendedName>
        <fullName evidence="2">inositol-phosphate phosphatase</fullName>
        <ecNumber evidence="2">3.1.3.25</ecNumber>
    </recommendedName>
</protein>
<dbReference type="PANTHER" id="PTHR43028:SF1">
    <property type="entry name" value="AMMONIUM TRANSPORT PROTEIN"/>
    <property type="match status" value="1"/>
</dbReference>
<dbReference type="PRINTS" id="PR00377">
    <property type="entry name" value="IMPHPHTASES"/>
</dbReference>
<dbReference type="Proteomes" id="UP000076555">
    <property type="component" value="Unassembled WGS sequence"/>
</dbReference>
<dbReference type="GO" id="GO:0008441">
    <property type="term" value="F:3'(2'),5'-bisphosphate nucleotidase activity"/>
    <property type="evidence" value="ECO:0007669"/>
    <property type="project" value="TreeGrafter"/>
</dbReference>
<dbReference type="CDD" id="cd01638">
    <property type="entry name" value="CysQ"/>
    <property type="match status" value="1"/>
</dbReference>
<dbReference type="EMBL" id="LWAJ01000067">
    <property type="protein sequence ID" value="KZL50765.1"/>
    <property type="molecule type" value="Genomic_DNA"/>
</dbReference>
<dbReference type="Gene3D" id="3.30.540.10">
    <property type="entry name" value="Fructose-1,6-Bisphosphatase, subunit A, domain 1"/>
    <property type="match status" value="1"/>
</dbReference>
<dbReference type="InterPro" id="IPR050725">
    <property type="entry name" value="CysQ/Inositol_MonoPase"/>
</dbReference>
<accession>A0A161VTX4</accession>
<dbReference type="Gene3D" id="3.40.190.80">
    <property type="match status" value="1"/>
</dbReference>
<organism evidence="4 5">
    <name type="scientific">Nodularia spumigena CENA596</name>
    <dbReference type="NCBI Taxonomy" id="1819295"/>
    <lineage>
        <taxon>Bacteria</taxon>
        <taxon>Bacillati</taxon>
        <taxon>Cyanobacteriota</taxon>
        <taxon>Cyanophyceae</taxon>
        <taxon>Nostocales</taxon>
        <taxon>Nodulariaceae</taxon>
        <taxon>Nodularia</taxon>
    </lineage>
</organism>
<feature type="binding site" evidence="3">
    <location>
        <position position="223"/>
    </location>
    <ligand>
        <name>Mg(2+)</name>
        <dbReference type="ChEBI" id="CHEBI:18420"/>
        <label>1</label>
        <note>catalytic</note>
    </ligand>
</feature>
<dbReference type="InterPro" id="IPR020550">
    <property type="entry name" value="Inositol_monophosphatase_CS"/>
</dbReference>
<evidence type="ECO:0000313" key="5">
    <source>
        <dbReference type="Proteomes" id="UP000076555"/>
    </source>
</evidence>
<dbReference type="RefSeq" id="WP_063871967.1">
    <property type="nucleotide sequence ID" value="NZ_CAWMRI010000067.1"/>
</dbReference>
<feature type="binding site" evidence="3">
    <location>
        <position position="96"/>
    </location>
    <ligand>
        <name>Mg(2+)</name>
        <dbReference type="ChEBI" id="CHEBI:18420"/>
        <label>1</label>
        <note>catalytic</note>
    </ligand>
</feature>